<dbReference type="PATRIC" id="fig|1227456.3.peg.569"/>
<dbReference type="InterPro" id="IPR006016">
    <property type="entry name" value="UspA"/>
</dbReference>
<sequence>MTVARDLFETVVLPVASAEDARTTCAAAAAHLRRTGGRAVVVHVIEKTGGAPDKASVEQREEGAEETFAAAREACDATEITVETRLEYGTDVAETVFKVANDVDASAVAFTPREASRWIKLLSGDVANALINGGERPVVVLPDHVADDADTTDDAADGGGGG</sequence>
<name>M0NCH8_9EURY</name>
<gene>
    <name evidence="2" type="ORF">C450_02735</name>
</gene>
<dbReference type="SUPFAM" id="SSF52402">
    <property type="entry name" value="Adenine nucleotide alpha hydrolases-like"/>
    <property type="match status" value="1"/>
</dbReference>
<dbReference type="OrthoDB" id="202478at2157"/>
<dbReference type="AlphaFoldDB" id="M0NCH8"/>
<feature type="domain" description="UspA" evidence="1">
    <location>
        <begin position="8"/>
        <end position="142"/>
    </location>
</feature>
<comment type="caution">
    <text evidence="2">The sequence shown here is derived from an EMBL/GenBank/DDBJ whole genome shotgun (WGS) entry which is preliminary data.</text>
</comment>
<dbReference type="Proteomes" id="UP000011625">
    <property type="component" value="Unassembled WGS sequence"/>
</dbReference>
<dbReference type="Pfam" id="PF00582">
    <property type="entry name" value="Usp"/>
    <property type="match status" value="1"/>
</dbReference>
<proteinExistence type="predicted"/>
<dbReference type="RefSeq" id="WP_005039687.1">
    <property type="nucleotide sequence ID" value="NZ_AOME01000014.1"/>
</dbReference>
<accession>M0NCH8</accession>
<dbReference type="Gene3D" id="3.40.50.620">
    <property type="entry name" value="HUPs"/>
    <property type="match status" value="1"/>
</dbReference>
<dbReference type="EMBL" id="AOME01000014">
    <property type="protein sequence ID" value="EMA55283.1"/>
    <property type="molecule type" value="Genomic_DNA"/>
</dbReference>
<evidence type="ECO:0000259" key="1">
    <source>
        <dbReference type="Pfam" id="PF00582"/>
    </source>
</evidence>
<keyword evidence="3" id="KW-1185">Reference proteome</keyword>
<protein>
    <submittedName>
        <fullName evidence="2">UspA domain protein</fullName>
    </submittedName>
</protein>
<evidence type="ECO:0000313" key="2">
    <source>
        <dbReference type="EMBL" id="EMA55283.1"/>
    </source>
</evidence>
<dbReference type="InterPro" id="IPR014729">
    <property type="entry name" value="Rossmann-like_a/b/a_fold"/>
</dbReference>
<evidence type="ECO:0000313" key="3">
    <source>
        <dbReference type="Proteomes" id="UP000011625"/>
    </source>
</evidence>
<organism evidence="2 3">
    <name type="scientific">Halococcus salifodinae DSM 8989</name>
    <dbReference type="NCBI Taxonomy" id="1227456"/>
    <lineage>
        <taxon>Archaea</taxon>
        <taxon>Methanobacteriati</taxon>
        <taxon>Methanobacteriota</taxon>
        <taxon>Stenosarchaea group</taxon>
        <taxon>Halobacteria</taxon>
        <taxon>Halobacteriales</taxon>
        <taxon>Halococcaceae</taxon>
        <taxon>Halococcus</taxon>
    </lineage>
</organism>
<reference evidence="2 3" key="1">
    <citation type="journal article" date="2014" name="PLoS Genet.">
        <title>Phylogenetically driven sequencing of extremely halophilic archaea reveals strategies for static and dynamic osmo-response.</title>
        <authorList>
            <person name="Becker E.A."/>
            <person name="Seitzer P.M."/>
            <person name="Tritt A."/>
            <person name="Larsen D."/>
            <person name="Krusor M."/>
            <person name="Yao A.I."/>
            <person name="Wu D."/>
            <person name="Madern D."/>
            <person name="Eisen J.A."/>
            <person name="Darling A.E."/>
            <person name="Facciotti M.T."/>
        </authorList>
    </citation>
    <scope>NUCLEOTIDE SEQUENCE [LARGE SCALE GENOMIC DNA]</scope>
    <source>
        <strain evidence="2 3">DSM 8989</strain>
    </source>
</reference>
<dbReference type="CDD" id="cd00293">
    <property type="entry name" value="USP-like"/>
    <property type="match status" value="1"/>
</dbReference>